<proteinExistence type="predicted"/>
<comment type="caution">
    <text evidence="1">The sequence shown here is derived from an EMBL/GenBank/DDBJ whole genome shotgun (WGS) entry which is preliminary data.</text>
</comment>
<keyword evidence="1" id="KW-0830">Ubiquinone</keyword>
<keyword evidence="1" id="KW-0489">Methyltransferase</keyword>
<dbReference type="GO" id="GO:0008168">
    <property type="term" value="F:methyltransferase activity"/>
    <property type="evidence" value="ECO:0007669"/>
    <property type="project" value="UniProtKB-KW"/>
</dbReference>
<keyword evidence="2" id="KW-1185">Reference proteome</keyword>
<name>A0ABV2D9M9_9HYPH</name>
<sequence>MKKTIVDAVGGTFEPLLQIGMDIDVFTSNWSYCDRLSSYAARMVSHNRIDSLLYANLFSSALNELLETVFRAHGSGGSFRCNISRLANKDRIELTIPCKGQDAQFYIDAMERLSRSDVAEQYRSALFAEGTLDPDIGLFELAVDYDASISVVRTDENTIRLIADLALEDTQA</sequence>
<gene>
    <name evidence="1" type="ORF">ABVQ20_07055</name>
</gene>
<dbReference type="RefSeq" id="WP_354458822.1">
    <property type="nucleotide sequence ID" value="NZ_JBEWSZ010000001.1"/>
</dbReference>
<protein>
    <submittedName>
        <fullName evidence="1">Ubiquinone biosynthesis methyltransferase UbiE</fullName>
    </submittedName>
</protein>
<evidence type="ECO:0000313" key="2">
    <source>
        <dbReference type="Proteomes" id="UP001548832"/>
    </source>
</evidence>
<reference evidence="1 2" key="1">
    <citation type="submission" date="2024-06" db="EMBL/GenBank/DDBJ databases">
        <authorList>
            <person name="Kim D.-U."/>
        </authorList>
    </citation>
    <scope>NUCLEOTIDE SEQUENCE [LARGE SCALE GENOMIC DNA]</scope>
    <source>
        <strain evidence="1 2">KACC15460</strain>
    </source>
</reference>
<accession>A0ABV2D9M9</accession>
<dbReference type="GO" id="GO:0032259">
    <property type="term" value="P:methylation"/>
    <property type="evidence" value="ECO:0007669"/>
    <property type="project" value="UniProtKB-KW"/>
</dbReference>
<evidence type="ECO:0000313" key="1">
    <source>
        <dbReference type="EMBL" id="MET2826730.1"/>
    </source>
</evidence>
<keyword evidence="1" id="KW-0808">Transferase</keyword>
<dbReference type="EMBL" id="JBEWSZ010000001">
    <property type="protein sequence ID" value="MET2826730.1"/>
    <property type="molecule type" value="Genomic_DNA"/>
</dbReference>
<organism evidence="1 2">
    <name type="scientific">Mesorhizobium shangrilense</name>
    <dbReference type="NCBI Taxonomy" id="460060"/>
    <lineage>
        <taxon>Bacteria</taxon>
        <taxon>Pseudomonadati</taxon>
        <taxon>Pseudomonadota</taxon>
        <taxon>Alphaproteobacteria</taxon>
        <taxon>Hyphomicrobiales</taxon>
        <taxon>Phyllobacteriaceae</taxon>
        <taxon>Mesorhizobium</taxon>
    </lineage>
</organism>
<dbReference type="Proteomes" id="UP001548832">
    <property type="component" value="Unassembled WGS sequence"/>
</dbReference>